<accession>A0A5N6K3Z0</accession>
<dbReference type="InterPro" id="IPR036971">
    <property type="entry name" value="PDEase_catalytic_dom_sf"/>
</dbReference>
<feature type="region of interest" description="Disordered" evidence="4">
    <location>
        <begin position="647"/>
        <end position="739"/>
    </location>
</feature>
<feature type="compositionally biased region" description="Polar residues" evidence="4">
    <location>
        <begin position="789"/>
        <end position="809"/>
    </location>
</feature>
<dbReference type="Pfam" id="PF00233">
    <property type="entry name" value="PDEase_I"/>
    <property type="match status" value="1"/>
</dbReference>
<dbReference type="InterPro" id="IPR023174">
    <property type="entry name" value="PDEase_CS"/>
</dbReference>
<name>A0A5N6K3Z0_MONLA</name>
<protein>
    <recommendedName>
        <fullName evidence="3">Phosphodiesterase</fullName>
        <ecNumber evidence="3">3.1.4.-</ecNumber>
    </recommendedName>
</protein>
<dbReference type="GO" id="GO:0007165">
    <property type="term" value="P:signal transduction"/>
    <property type="evidence" value="ECO:0007669"/>
    <property type="project" value="InterPro"/>
</dbReference>
<organism evidence="6 7">
    <name type="scientific">Monilinia laxa</name>
    <name type="common">Brown rot fungus</name>
    <name type="synonym">Sclerotinia laxa</name>
    <dbReference type="NCBI Taxonomy" id="61186"/>
    <lineage>
        <taxon>Eukaryota</taxon>
        <taxon>Fungi</taxon>
        <taxon>Dikarya</taxon>
        <taxon>Ascomycota</taxon>
        <taxon>Pezizomycotina</taxon>
        <taxon>Leotiomycetes</taxon>
        <taxon>Helotiales</taxon>
        <taxon>Sclerotiniaceae</taxon>
        <taxon>Monilinia</taxon>
    </lineage>
</organism>
<keyword evidence="7" id="KW-1185">Reference proteome</keyword>
<comment type="caution">
    <text evidence="6">The sequence shown here is derived from an EMBL/GenBank/DDBJ whole genome shotgun (WGS) entry which is preliminary data.</text>
</comment>
<proteinExistence type="inferred from homology"/>
<reference evidence="6 7" key="1">
    <citation type="submission" date="2019-06" db="EMBL/GenBank/DDBJ databases">
        <title>Genome Sequence of the Brown Rot Fungal Pathogen Monilinia laxa.</title>
        <authorList>
            <person name="De Miccolis Angelini R.M."/>
            <person name="Landi L."/>
            <person name="Abate D."/>
            <person name="Pollastro S."/>
            <person name="Romanazzi G."/>
            <person name="Faretra F."/>
        </authorList>
    </citation>
    <scope>NUCLEOTIDE SEQUENCE [LARGE SCALE GENOMIC DNA]</scope>
    <source>
        <strain evidence="6 7">Mlax316</strain>
    </source>
</reference>
<dbReference type="PROSITE" id="PS00126">
    <property type="entry name" value="PDEASE_I_1"/>
    <property type="match status" value="1"/>
</dbReference>
<evidence type="ECO:0000256" key="2">
    <source>
        <dbReference type="ARBA" id="ARBA00022801"/>
    </source>
</evidence>
<dbReference type="CDD" id="cd00077">
    <property type="entry name" value="HDc"/>
    <property type="match status" value="1"/>
</dbReference>
<comment type="cofactor">
    <cofactor evidence="3">
        <name>a divalent metal cation</name>
        <dbReference type="ChEBI" id="CHEBI:60240"/>
    </cofactor>
    <text evidence="3">Binds 2 divalent metal cations per subunit. Site 1 may preferentially bind zinc ions, while site 2 has a preference for magnesium and/or manganese ions.</text>
</comment>
<evidence type="ECO:0000259" key="5">
    <source>
        <dbReference type="PROSITE" id="PS51845"/>
    </source>
</evidence>
<feature type="region of interest" description="Disordered" evidence="4">
    <location>
        <begin position="174"/>
        <end position="196"/>
    </location>
</feature>
<feature type="compositionally biased region" description="Basic and acidic residues" evidence="4">
    <location>
        <begin position="924"/>
        <end position="934"/>
    </location>
</feature>
<dbReference type="InterPro" id="IPR002073">
    <property type="entry name" value="PDEase_catalytic_dom"/>
</dbReference>
<keyword evidence="2 3" id="KW-0378">Hydrolase</keyword>
<dbReference type="SUPFAM" id="SSF109604">
    <property type="entry name" value="HD-domain/PDEase-like"/>
    <property type="match status" value="1"/>
</dbReference>
<dbReference type="InterPro" id="IPR003607">
    <property type="entry name" value="HD/PDEase_dom"/>
</dbReference>
<dbReference type="PANTHER" id="PTHR11347">
    <property type="entry name" value="CYCLIC NUCLEOTIDE PHOSPHODIESTERASE"/>
    <property type="match status" value="1"/>
</dbReference>
<evidence type="ECO:0000256" key="3">
    <source>
        <dbReference type="RuleBase" id="RU363067"/>
    </source>
</evidence>
<dbReference type="Gene3D" id="1.10.1300.10">
    <property type="entry name" value="3'5'-cyclic nucleotide phosphodiesterase, catalytic domain"/>
    <property type="match status" value="1"/>
</dbReference>
<feature type="compositionally biased region" description="Polar residues" evidence="4">
    <location>
        <begin position="700"/>
        <end position="716"/>
    </location>
</feature>
<comment type="similarity">
    <text evidence="3">Belongs to the cyclic nucleotide phosphodiesterase family.</text>
</comment>
<dbReference type="GO" id="GO:0046872">
    <property type="term" value="F:metal ion binding"/>
    <property type="evidence" value="ECO:0007669"/>
    <property type="project" value="UniProtKB-KW"/>
</dbReference>
<keyword evidence="1 3" id="KW-0479">Metal-binding</keyword>
<dbReference type="EMBL" id="VIGI01000008">
    <property type="protein sequence ID" value="KAB8297102.1"/>
    <property type="molecule type" value="Genomic_DNA"/>
</dbReference>
<feature type="region of interest" description="Disordered" evidence="4">
    <location>
        <begin position="780"/>
        <end position="934"/>
    </location>
</feature>
<sequence length="934" mass="102572">MDYAACNIVYVDRTALEDKLMRKEDVVSNVSTLENSAPATDGAITPRAISPCDNNVNILLGTFTEVHVCTSGKSCISKVSELNRASIVDLIPTLVLIDIPFDDQISERPAREVRTPSPSSRQQVDGLHDDDPGEAYGIKLLQWIASEIQQHSLSKLVVPVAVVSASEHTLAVTSSSKIRTSSRSEPAPTSGYEMGRQNRKSSGIYIPLDQRRTIKFLDIGAVDVLTSPLLLERLPSLAVHAYRAHKDASKDHRALMEMKRGRKRSWVGVEDQKPYAYLREAMVSDLMDGICRLNSEEVEEYGNLRVTVALERRQLIVHAISSWQFSAHDFTDDELLYASSLMLQHALSMPELEKWRISTENLTGFLLASRSAYNAFVPYHNFRHVVDVLQAIFHFLVRLGNLPEYPPKSDGANGMTSQRLSPIAELIRPFDALTLMITAIGHDVGHPGVNNAFLVHLNAPLAQLYNDRSVLESFHCAAYSQILRRHWLAAFEERGMRQLMISTILATDMGLHFDYMKKLGYLQEKLHENGGGTDGWNGRIIDDQRTLACSLLIKCADISNVARRFDTATQWTEILTDEFARQASMEQDLGIPSALYAVPVREIIELGKSQIGFMNMFAIPLNWKGTRRHGRIGSPFEQERQIQENGFLGLPDGMQSGMRSPRTMSVAQSVPDGSASQDATSRSSEASNLRVQSVLHKGTFSRQGSNDESPKGTKQGSPELRPSASLPDRRSSRPSQLQLSYATASAPGLLDHSSPNVEILANGDRQVNGVHVQPSLATDVVVVDPPTPKESSQPQRSSEATTEGSNSGSAGEWSAGATTNNKSPFSPSTQATSFASEDSNHDRAVTPTGASPLINSTSHSSVGYDRSSHSTNEGSSMPEGGSDHKVLAETGRNLKKKPSRFRMNGLQFWKRKTGNPPAMPTGTSDKRESDGTEG</sequence>
<evidence type="ECO:0000313" key="6">
    <source>
        <dbReference type="EMBL" id="KAB8297102.1"/>
    </source>
</evidence>
<dbReference type="EC" id="3.1.4.-" evidence="3"/>
<feature type="compositionally biased region" description="Polar residues" evidence="4">
    <location>
        <begin position="816"/>
        <end position="837"/>
    </location>
</feature>
<gene>
    <name evidence="6" type="ORF">EYC80_002488</name>
</gene>
<dbReference type="SMART" id="SM00471">
    <property type="entry name" value="HDc"/>
    <property type="match status" value="1"/>
</dbReference>
<evidence type="ECO:0000313" key="7">
    <source>
        <dbReference type="Proteomes" id="UP000326757"/>
    </source>
</evidence>
<evidence type="ECO:0000256" key="4">
    <source>
        <dbReference type="SAM" id="MobiDB-lite"/>
    </source>
</evidence>
<dbReference type="OrthoDB" id="546632at2759"/>
<evidence type="ECO:0000256" key="1">
    <source>
        <dbReference type="ARBA" id="ARBA00022723"/>
    </source>
</evidence>
<dbReference type="AlphaFoldDB" id="A0A5N6K3Z0"/>
<dbReference type="Proteomes" id="UP000326757">
    <property type="component" value="Unassembled WGS sequence"/>
</dbReference>
<feature type="compositionally biased region" description="Polar residues" evidence="4">
    <location>
        <begin position="674"/>
        <end position="691"/>
    </location>
</feature>
<feature type="compositionally biased region" description="Low complexity" evidence="4">
    <location>
        <begin position="174"/>
        <end position="184"/>
    </location>
</feature>
<dbReference type="GO" id="GO:0004114">
    <property type="term" value="F:3',5'-cyclic-nucleotide phosphodiesterase activity"/>
    <property type="evidence" value="ECO:0007669"/>
    <property type="project" value="InterPro"/>
</dbReference>
<dbReference type="PROSITE" id="PS51845">
    <property type="entry name" value="PDEASE_I_2"/>
    <property type="match status" value="1"/>
</dbReference>
<feature type="domain" description="PDEase" evidence="5">
    <location>
        <begin position="296"/>
        <end position="668"/>
    </location>
</feature>
<feature type="region of interest" description="Disordered" evidence="4">
    <location>
        <begin position="107"/>
        <end position="129"/>
    </location>
</feature>